<comment type="caution">
    <text evidence="3">The sequence shown here is derived from an EMBL/GenBank/DDBJ whole genome shotgun (WGS) entry which is preliminary data.</text>
</comment>
<feature type="chain" id="PRO_5020665191" description="TTHB210-like domain-containing protein" evidence="1">
    <location>
        <begin position="20"/>
        <end position="265"/>
    </location>
</feature>
<evidence type="ECO:0000313" key="4">
    <source>
        <dbReference type="Proteomes" id="UP000295468"/>
    </source>
</evidence>
<organism evidence="3 4">
    <name type="scientific">Zeaxanthinibacter enoshimensis</name>
    <dbReference type="NCBI Taxonomy" id="392009"/>
    <lineage>
        <taxon>Bacteria</taxon>
        <taxon>Pseudomonadati</taxon>
        <taxon>Bacteroidota</taxon>
        <taxon>Flavobacteriia</taxon>
        <taxon>Flavobacteriales</taxon>
        <taxon>Flavobacteriaceae</taxon>
        <taxon>Zeaxanthinibacter</taxon>
    </lineage>
</organism>
<dbReference type="InterPro" id="IPR033786">
    <property type="entry name" value="TTHB210-like"/>
</dbReference>
<gene>
    <name evidence="3" type="ORF">CLV82_0981</name>
</gene>
<sequence length="265" mass="29590">MKYLMSLLFVLFLTLACTSDDDPSNPGPGPDPEFSVYKGSAINIGNGKAWSFIRTDKQKRPLSIGIQFDAEALEGLPTGSPHGNEFVLPLPAEIAVAPYDHITMDWNEHGHEPEGVYDVPHFDFHFYFISMAERDAITPDETAKFNEALPARYLAEDYLETEGGVPRMGAHIIDLRSPEIAGTGPFTHTFIYGKYDAEINFLEPMVTVSTLDANVDITQDIRTPAEWQKTGYYPDSYIIFYDEDSGLYELALENLSYQVGTAINN</sequence>
<dbReference type="PROSITE" id="PS51257">
    <property type="entry name" value="PROKAR_LIPOPROTEIN"/>
    <property type="match status" value="1"/>
</dbReference>
<evidence type="ECO:0000256" key="1">
    <source>
        <dbReference type="SAM" id="SignalP"/>
    </source>
</evidence>
<dbReference type="EMBL" id="SNYI01000001">
    <property type="protein sequence ID" value="TDQ33143.1"/>
    <property type="molecule type" value="Genomic_DNA"/>
</dbReference>
<dbReference type="Proteomes" id="UP000295468">
    <property type="component" value="Unassembled WGS sequence"/>
</dbReference>
<dbReference type="CDD" id="cd11669">
    <property type="entry name" value="TTHB210-like"/>
    <property type="match status" value="1"/>
</dbReference>
<feature type="signal peptide" evidence="1">
    <location>
        <begin position="1"/>
        <end position="19"/>
    </location>
</feature>
<dbReference type="InterPro" id="IPR040832">
    <property type="entry name" value="TTHB210-like_dom"/>
</dbReference>
<name>A0A4R6TSI8_9FLAO</name>
<proteinExistence type="predicted"/>
<keyword evidence="4" id="KW-1185">Reference proteome</keyword>
<dbReference type="RefSeq" id="WP_133643151.1">
    <property type="nucleotide sequence ID" value="NZ_SNYI01000001.1"/>
</dbReference>
<dbReference type="AlphaFoldDB" id="A0A4R6TSI8"/>
<dbReference type="OrthoDB" id="2867208at2"/>
<protein>
    <recommendedName>
        <fullName evidence="2">TTHB210-like domain-containing protein</fullName>
    </recommendedName>
</protein>
<accession>A0A4R6TSI8</accession>
<feature type="domain" description="TTHB210-like" evidence="2">
    <location>
        <begin position="56"/>
        <end position="106"/>
    </location>
</feature>
<evidence type="ECO:0000313" key="3">
    <source>
        <dbReference type="EMBL" id="TDQ33143.1"/>
    </source>
</evidence>
<reference evidence="3 4" key="1">
    <citation type="submission" date="2019-03" db="EMBL/GenBank/DDBJ databases">
        <title>Genomic Encyclopedia of Archaeal and Bacterial Type Strains, Phase II (KMG-II): from individual species to whole genera.</title>
        <authorList>
            <person name="Goeker M."/>
        </authorList>
    </citation>
    <scope>NUCLEOTIDE SEQUENCE [LARGE SCALE GENOMIC DNA]</scope>
    <source>
        <strain evidence="3 4">DSM 18435</strain>
    </source>
</reference>
<keyword evidence="1" id="KW-0732">Signal</keyword>
<dbReference type="Pfam" id="PF18197">
    <property type="entry name" value="TTHB210-like"/>
    <property type="match status" value="1"/>
</dbReference>
<evidence type="ECO:0000259" key="2">
    <source>
        <dbReference type="Pfam" id="PF18197"/>
    </source>
</evidence>